<dbReference type="AlphaFoldDB" id="A0A8F5ZF06"/>
<protein>
    <submittedName>
        <fullName evidence="1">Uncharacterized protein</fullName>
    </submittedName>
</protein>
<organism evidence="1 2">
    <name type="scientific">Methanospirillum hungatei</name>
    <dbReference type="NCBI Taxonomy" id="2203"/>
    <lineage>
        <taxon>Archaea</taxon>
        <taxon>Methanobacteriati</taxon>
        <taxon>Methanobacteriota</taxon>
        <taxon>Stenosarchaea group</taxon>
        <taxon>Methanomicrobia</taxon>
        <taxon>Methanomicrobiales</taxon>
        <taxon>Methanospirillaceae</taxon>
        <taxon>Methanospirillum</taxon>
    </lineage>
</organism>
<name>A0A8F5ZF06_METHU</name>
<reference evidence="1 2" key="1">
    <citation type="submission" date="2021-06" db="EMBL/GenBank/DDBJ databases">
        <title>Complete genome sequence of the secondary alcohol utilizing methanogen Methanospirillum hungatei strain GP1.</title>
        <authorList>
            <person name="Day L.A."/>
            <person name="Costa K.C."/>
        </authorList>
    </citation>
    <scope>NUCLEOTIDE SEQUENCE [LARGE SCALE GENOMIC DNA]</scope>
    <source>
        <strain evidence="1 2">GP1</strain>
    </source>
</reference>
<gene>
    <name evidence="1" type="ORF">KSK55_02810</name>
</gene>
<dbReference type="EMBL" id="CP077107">
    <property type="protein sequence ID" value="QXO95352.1"/>
    <property type="molecule type" value="Genomic_DNA"/>
</dbReference>
<evidence type="ECO:0000313" key="1">
    <source>
        <dbReference type="EMBL" id="QXO95352.1"/>
    </source>
</evidence>
<evidence type="ECO:0000313" key="2">
    <source>
        <dbReference type="Proteomes" id="UP000694228"/>
    </source>
</evidence>
<sequence>MVVIVLIGSLFMAGCTSLINQHDVAFLSSLQEFQNEIVNRISQINENVRIQDWDAARLNLEGYQGIVKGEIEHLQSIEVSEKIIPIRDKALTALQHQEAIIQDILVMPELNASAISNLTGDYLADIIKTAIISNI</sequence>
<proteinExistence type="predicted"/>
<dbReference type="Proteomes" id="UP000694228">
    <property type="component" value="Chromosome"/>
</dbReference>
<accession>A0A8F5ZF06</accession>